<gene>
    <name evidence="2" type="ORF">MTO99_00580</name>
</gene>
<feature type="region of interest" description="Disordered" evidence="1">
    <location>
        <begin position="37"/>
        <end position="57"/>
    </location>
</feature>
<keyword evidence="3" id="KW-1185">Reference proteome</keyword>
<organism evidence="2 3">
    <name type="scientific">Agromyces larvae</name>
    <dbReference type="NCBI Taxonomy" id="2929802"/>
    <lineage>
        <taxon>Bacteria</taxon>
        <taxon>Bacillati</taxon>
        <taxon>Actinomycetota</taxon>
        <taxon>Actinomycetes</taxon>
        <taxon>Micrococcales</taxon>
        <taxon>Microbacteriaceae</taxon>
        <taxon>Agromyces</taxon>
    </lineage>
</organism>
<evidence type="ECO:0000256" key="1">
    <source>
        <dbReference type="SAM" id="MobiDB-lite"/>
    </source>
</evidence>
<name>A0ABY4BYR7_9MICO</name>
<accession>A0ABY4BYR7</accession>
<reference evidence="2 3" key="1">
    <citation type="submission" date="2022-03" db="EMBL/GenBank/DDBJ databases">
        <title>Mucilaginibacter sp. isolated from the gut of Protaetia brevitarsis seulensis larvae.</title>
        <authorList>
            <person name="Won M."/>
            <person name="Kim S.-J."/>
            <person name="Kwon S.-W."/>
        </authorList>
    </citation>
    <scope>NUCLEOTIDE SEQUENCE [LARGE SCALE GENOMIC DNA]</scope>
    <source>
        <strain evidence="2 3">CFWR-12</strain>
    </source>
</reference>
<feature type="region of interest" description="Disordered" evidence="1">
    <location>
        <begin position="69"/>
        <end position="91"/>
    </location>
</feature>
<evidence type="ECO:0000313" key="3">
    <source>
        <dbReference type="Proteomes" id="UP000832097"/>
    </source>
</evidence>
<dbReference type="RefSeq" id="WP_243556037.1">
    <property type="nucleotide sequence ID" value="NZ_CP094528.1"/>
</dbReference>
<sequence length="434" mass="44983">MSEISRRSVIVGAAAAAATVVVGVGAAVGIGALADGGADTGAKRSAPPTPEPAEPAPLADAVDAVDASGAPARVPSFGPNGTHWPAHTPVPGGPGVRTVDVDCTWKAIGAAIAAATDADIAQGLHVRVRPGALPGFGAAASAAPVLANLGKATWPKNVLVSPRDGWGTVTIADSMRLDRVLGVTFARFTARFILLTDCSRTCVAQTKVQTGLRITASKTDVTQCDVYEVVMPDSRIDTNDPFGYATGEGASLSASTWEGCYIAPVFRPAGGDQHLDALQMYGRGFTRGLTVRDSVVFGGLNCALQLGGPHPNDPNLGTPYFTLDHSIAAAQLFAVRTRYPTPDGAHQATLAQAINGTGEPGQLYAYDSLVLGSLYDTSWGEVQRSATSYLKARSKNPSRSGGWNVDPSLSEWSAADIDALAPRPTDDLLARIWR</sequence>
<dbReference type="EMBL" id="CP094528">
    <property type="protein sequence ID" value="UOE44325.1"/>
    <property type="molecule type" value="Genomic_DNA"/>
</dbReference>
<protein>
    <submittedName>
        <fullName evidence="2">Uncharacterized protein</fullName>
    </submittedName>
</protein>
<proteinExistence type="predicted"/>
<dbReference type="Proteomes" id="UP000832097">
    <property type="component" value="Chromosome"/>
</dbReference>
<dbReference type="PROSITE" id="PS51318">
    <property type="entry name" value="TAT"/>
    <property type="match status" value="1"/>
</dbReference>
<evidence type="ECO:0000313" key="2">
    <source>
        <dbReference type="EMBL" id="UOE44325.1"/>
    </source>
</evidence>
<dbReference type="InterPro" id="IPR006311">
    <property type="entry name" value="TAT_signal"/>
</dbReference>